<dbReference type="RefSeq" id="XP_022312016.1">
    <property type="nucleotide sequence ID" value="XM_022456308.1"/>
</dbReference>
<keyword evidence="2" id="KW-1185">Reference proteome</keyword>
<name>A0A8B8CBE1_CRAVI</name>
<accession>A0A8B8CBE1</accession>
<reference evidence="3" key="1">
    <citation type="submission" date="2025-08" db="UniProtKB">
        <authorList>
            <consortium name="RefSeq"/>
        </authorList>
    </citation>
    <scope>IDENTIFICATION</scope>
    <source>
        <tissue evidence="3">Whole sample</tissue>
    </source>
</reference>
<organism evidence="2 3">
    <name type="scientific">Crassostrea virginica</name>
    <name type="common">Eastern oyster</name>
    <dbReference type="NCBI Taxonomy" id="6565"/>
    <lineage>
        <taxon>Eukaryota</taxon>
        <taxon>Metazoa</taxon>
        <taxon>Spiralia</taxon>
        <taxon>Lophotrochozoa</taxon>
        <taxon>Mollusca</taxon>
        <taxon>Bivalvia</taxon>
        <taxon>Autobranchia</taxon>
        <taxon>Pteriomorphia</taxon>
        <taxon>Ostreida</taxon>
        <taxon>Ostreoidea</taxon>
        <taxon>Ostreidae</taxon>
        <taxon>Crassostrea</taxon>
    </lineage>
</organism>
<feature type="compositionally biased region" description="Polar residues" evidence="1">
    <location>
        <begin position="62"/>
        <end position="72"/>
    </location>
</feature>
<sequence>MAPGREEDALLGSFDDDLTSESKQIFNALTKIQSTMDTVATGINKMGDAFSALAASGPRSMVTDQPSTSSKRSAALMEEGETDDSEFDDNDDVKSLLESGNSGVKADLAEDQPSGSVLEEMDALLEDDDDVGLAISEKLANITNKAFSKQHSIDAVKKKKESHKRPKNCEKIIVPKVNKEIWRQMHKQAFTKKRDLRLMNVQSLITKSTCAIVTVANKLLNLDGQKHDAEIRNCLDAIYLLGHANTTMSMQRRDLLRPVLKSDYAALCDSNIPVTSLLFGDDLPKSLKEARQVGNVGRDYASKNGKRFGFSQRHKNDFSWKKKHQFQQKRLKKDQ</sequence>
<dbReference type="AlphaFoldDB" id="A0A8B8CBE1"/>
<evidence type="ECO:0000313" key="3">
    <source>
        <dbReference type="RefSeq" id="XP_022312016.1"/>
    </source>
</evidence>
<protein>
    <submittedName>
        <fullName evidence="3">Uncharacterized protein LOC111117238</fullName>
    </submittedName>
</protein>
<dbReference type="OrthoDB" id="6098717at2759"/>
<gene>
    <name evidence="3" type="primary">LOC111117238</name>
</gene>
<dbReference type="Proteomes" id="UP000694844">
    <property type="component" value="Chromosome 10"/>
</dbReference>
<dbReference type="PANTHER" id="PTHR34239">
    <property type="entry name" value="APPLE DOMAIN-CONTAINING PROTEIN"/>
    <property type="match status" value="1"/>
</dbReference>
<evidence type="ECO:0000313" key="2">
    <source>
        <dbReference type="Proteomes" id="UP000694844"/>
    </source>
</evidence>
<evidence type="ECO:0000256" key="1">
    <source>
        <dbReference type="SAM" id="MobiDB-lite"/>
    </source>
</evidence>
<dbReference type="KEGG" id="cvn:111117238"/>
<proteinExistence type="predicted"/>
<dbReference type="GeneID" id="111117238"/>
<feature type="compositionally biased region" description="Acidic residues" evidence="1">
    <location>
        <begin position="78"/>
        <end position="91"/>
    </location>
</feature>
<dbReference type="PANTHER" id="PTHR34239:SF2">
    <property type="entry name" value="TRANSPOSABLE ELEMENT P TRANSPOSASE_THAP9 CONSERVED DOMAIN-CONTAINING PROTEIN"/>
    <property type="match status" value="1"/>
</dbReference>
<feature type="region of interest" description="Disordered" evidence="1">
    <location>
        <begin position="56"/>
        <end position="92"/>
    </location>
</feature>